<dbReference type="PANTHER" id="PTHR20855">
    <property type="entry name" value="ADIPOR/PROGESTIN RECEPTOR-RELATED"/>
    <property type="match status" value="1"/>
</dbReference>
<evidence type="ECO:0000313" key="8">
    <source>
        <dbReference type="EMBL" id="KAK6767182.1"/>
    </source>
</evidence>
<proteinExistence type="inferred from homology"/>
<evidence type="ECO:0000313" key="7">
    <source>
        <dbReference type="EMBL" id="KAK6767176.1"/>
    </source>
</evidence>
<dbReference type="EMBL" id="JAVFWL010000007">
    <property type="protein sequence ID" value="KAK6767182.1"/>
    <property type="molecule type" value="Genomic_DNA"/>
</dbReference>
<feature type="transmembrane region" description="Helical" evidence="6">
    <location>
        <begin position="149"/>
        <end position="168"/>
    </location>
</feature>
<evidence type="ECO:0000256" key="6">
    <source>
        <dbReference type="SAM" id="Phobius"/>
    </source>
</evidence>
<dbReference type="EMBL" id="JAVFWL010000006">
    <property type="protein sequence ID" value="KAK6767176.1"/>
    <property type="molecule type" value="Genomic_DNA"/>
</dbReference>
<keyword evidence="4 6" id="KW-1133">Transmembrane helix</keyword>
<dbReference type="Pfam" id="PF03006">
    <property type="entry name" value="HlyIII"/>
    <property type="match status" value="1"/>
</dbReference>
<dbReference type="PANTHER" id="PTHR20855:SF92">
    <property type="entry name" value="PROGESTIN AND ADIPOQ RECEPTOR FAMILY MEMBER 3-LIKE"/>
    <property type="match status" value="1"/>
</dbReference>
<dbReference type="InterPro" id="IPR004254">
    <property type="entry name" value="AdipoR/HlyIII-related"/>
</dbReference>
<keyword evidence="3 6" id="KW-0812">Transmembrane</keyword>
<evidence type="ECO:0000256" key="3">
    <source>
        <dbReference type="ARBA" id="ARBA00022692"/>
    </source>
</evidence>
<evidence type="ECO:0000256" key="5">
    <source>
        <dbReference type="ARBA" id="ARBA00023136"/>
    </source>
</evidence>
<protein>
    <recommendedName>
        <fullName evidence="10">Channel protein, hemolysin III family</fullName>
    </recommendedName>
</protein>
<accession>A0ABR1EX12</accession>
<feature type="transmembrane region" description="Helical" evidence="6">
    <location>
        <begin position="81"/>
        <end position="101"/>
    </location>
</feature>
<comment type="similarity">
    <text evidence="2">Belongs to the ADIPOR family.</text>
</comment>
<evidence type="ECO:0000256" key="1">
    <source>
        <dbReference type="ARBA" id="ARBA00004141"/>
    </source>
</evidence>
<evidence type="ECO:0008006" key="10">
    <source>
        <dbReference type="Google" id="ProtNLM"/>
    </source>
</evidence>
<dbReference type="Proteomes" id="UP001303046">
    <property type="component" value="Unassembled WGS sequence"/>
</dbReference>
<organism evidence="8 9">
    <name type="scientific">Necator americanus</name>
    <name type="common">Human hookworm</name>
    <dbReference type="NCBI Taxonomy" id="51031"/>
    <lineage>
        <taxon>Eukaryota</taxon>
        <taxon>Metazoa</taxon>
        <taxon>Ecdysozoa</taxon>
        <taxon>Nematoda</taxon>
        <taxon>Chromadorea</taxon>
        <taxon>Rhabditida</taxon>
        <taxon>Rhabditina</taxon>
        <taxon>Rhabditomorpha</taxon>
        <taxon>Strongyloidea</taxon>
        <taxon>Ancylostomatidae</taxon>
        <taxon>Bunostominae</taxon>
        <taxon>Necator</taxon>
    </lineage>
</organism>
<name>A0ABR1EX12_NECAM</name>
<evidence type="ECO:0000256" key="4">
    <source>
        <dbReference type="ARBA" id="ARBA00022989"/>
    </source>
</evidence>
<keyword evidence="9" id="KW-1185">Reference proteome</keyword>
<keyword evidence="5 6" id="KW-0472">Membrane</keyword>
<comment type="subcellular location">
    <subcellularLocation>
        <location evidence="1">Membrane</location>
        <topology evidence="1">Multi-pass membrane protein</topology>
    </subcellularLocation>
</comment>
<sequence length="327" mass="37454">MVEQKQELQMLTHTEVPQLLKRHHIVKGYRPLYQPVHYYYKSAFRSHNELINVWTHFVPAVCLILFYFFPEVFSPSPRLPVLVLYTGIATLLLGSTLAHLLHSRSPHDHIFWFLVDFSGIALFGCSIGLQRYSCSTDMINVVRLAYLPSLLFIVLVLQFLSACYLFVCRPDWPWRLEVRMATCLLLALWVHLPLLSRYMAEDSSADNSLHLHSNAFSWLLFSGIFMGAKVPERFAPGLFDIFGYGHQLFHLCIIMVAWNLCDAAHYDCAPSAWNSSINIEIDDEYGTNLPSHSLIREDKGLYAFAQERHDLSDGAPKGAETVIVFVE</sequence>
<reference evidence="8 9" key="1">
    <citation type="submission" date="2023-08" db="EMBL/GenBank/DDBJ databases">
        <title>A Necator americanus chromosomal reference genome.</title>
        <authorList>
            <person name="Ilik V."/>
            <person name="Petrzelkova K.J."/>
            <person name="Pardy F."/>
            <person name="Fuh T."/>
            <person name="Niatou-Singa F.S."/>
            <person name="Gouil Q."/>
            <person name="Baker L."/>
            <person name="Ritchie M.E."/>
            <person name="Jex A.R."/>
            <person name="Gazzola D."/>
            <person name="Li H."/>
            <person name="Toshio Fujiwara R."/>
            <person name="Zhan B."/>
            <person name="Aroian R.V."/>
            <person name="Pafco B."/>
            <person name="Schwarz E.M."/>
        </authorList>
    </citation>
    <scope>NUCLEOTIDE SEQUENCE [LARGE SCALE GENOMIC DNA]</scope>
    <source>
        <strain evidence="8 9">Aroian</strain>
        <tissue evidence="8">Whole animal</tissue>
    </source>
</reference>
<gene>
    <name evidence="8" type="primary">Necator_2022.05.29.01.07.g2</name>
    <name evidence="7" type="synonym">Necator_chrX.g26615</name>
    <name evidence="7" type="ORF">RB195_026447</name>
    <name evidence="8" type="ORF">RB195_026451</name>
</gene>
<comment type="caution">
    <text evidence="8">The sequence shown here is derived from an EMBL/GenBank/DDBJ whole genome shotgun (WGS) entry which is preliminary data.</text>
</comment>
<evidence type="ECO:0000313" key="9">
    <source>
        <dbReference type="Proteomes" id="UP001303046"/>
    </source>
</evidence>
<feature type="transmembrane region" description="Helical" evidence="6">
    <location>
        <begin position="110"/>
        <end position="129"/>
    </location>
</feature>
<feature type="transmembrane region" description="Helical" evidence="6">
    <location>
        <begin position="50"/>
        <end position="69"/>
    </location>
</feature>
<evidence type="ECO:0000256" key="2">
    <source>
        <dbReference type="ARBA" id="ARBA00007018"/>
    </source>
</evidence>